<protein>
    <submittedName>
        <fullName evidence="1">Uncharacterized protein</fullName>
    </submittedName>
</protein>
<proteinExistence type="predicted"/>
<reference evidence="1" key="1">
    <citation type="journal article" date="2023" name="IScience">
        <title>Live-bearing cockroach genome reveals convergent evolutionary mechanisms linked to viviparity in insects and beyond.</title>
        <authorList>
            <person name="Fouks B."/>
            <person name="Harrison M.C."/>
            <person name="Mikhailova A.A."/>
            <person name="Marchal E."/>
            <person name="English S."/>
            <person name="Carruthers M."/>
            <person name="Jennings E.C."/>
            <person name="Chiamaka E.L."/>
            <person name="Frigard R.A."/>
            <person name="Pippel M."/>
            <person name="Attardo G.M."/>
            <person name="Benoit J.B."/>
            <person name="Bornberg-Bauer E."/>
            <person name="Tobe S.S."/>
        </authorList>
    </citation>
    <scope>NUCLEOTIDE SEQUENCE</scope>
    <source>
        <strain evidence="1">Stay&amp;Tobe</strain>
    </source>
</reference>
<name>A0AAD8E4U9_DIPPU</name>
<evidence type="ECO:0000313" key="2">
    <source>
        <dbReference type="Proteomes" id="UP001233999"/>
    </source>
</evidence>
<reference evidence="1" key="2">
    <citation type="submission" date="2023-05" db="EMBL/GenBank/DDBJ databases">
        <authorList>
            <person name="Fouks B."/>
        </authorList>
    </citation>
    <scope>NUCLEOTIDE SEQUENCE</scope>
    <source>
        <strain evidence="1">Stay&amp;Tobe</strain>
        <tissue evidence="1">Testes</tissue>
    </source>
</reference>
<accession>A0AAD8E4U9</accession>
<feature type="non-terminal residue" evidence="1">
    <location>
        <position position="60"/>
    </location>
</feature>
<dbReference type="AlphaFoldDB" id="A0AAD8E4U9"/>
<dbReference type="Proteomes" id="UP001233999">
    <property type="component" value="Unassembled WGS sequence"/>
</dbReference>
<feature type="non-terminal residue" evidence="1">
    <location>
        <position position="1"/>
    </location>
</feature>
<dbReference type="EMBL" id="JASPKZ010009387">
    <property type="protein sequence ID" value="KAJ9576884.1"/>
    <property type="molecule type" value="Genomic_DNA"/>
</dbReference>
<sequence>CWVGTGPILTEIPIAFFFFCVRRRNTVYLAQQKNFSRKNGSIHKKNIFTTEGTKIRNWIR</sequence>
<gene>
    <name evidence="1" type="ORF">L9F63_006555</name>
</gene>
<evidence type="ECO:0000313" key="1">
    <source>
        <dbReference type="EMBL" id="KAJ9576884.1"/>
    </source>
</evidence>
<comment type="caution">
    <text evidence="1">The sequence shown here is derived from an EMBL/GenBank/DDBJ whole genome shotgun (WGS) entry which is preliminary data.</text>
</comment>
<keyword evidence="2" id="KW-1185">Reference proteome</keyword>
<organism evidence="1 2">
    <name type="scientific">Diploptera punctata</name>
    <name type="common">Pacific beetle cockroach</name>
    <dbReference type="NCBI Taxonomy" id="6984"/>
    <lineage>
        <taxon>Eukaryota</taxon>
        <taxon>Metazoa</taxon>
        <taxon>Ecdysozoa</taxon>
        <taxon>Arthropoda</taxon>
        <taxon>Hexapoda</taxon>
        <taxon>Insecta</taxon>
        <taxon>Pterygota</taxon>
        <taxon>Neoptera</taxon>
        <taxon>Polyneoptera</taxon>
        <taxon>Dictyoptera</taxon>
        <taxon>Blattodea</taxon>
        <taxon>Blaberoidea</taxon>
        <taxon>Blaberidae</taxon>
        <taxon>Diplopterinae</taxon>
        <taxon>Diploptera</taxon>
    </lineage>
</organism>